<comment type="similarity">
    <text evidence="2 7">Belongs to the peroxisomal membrane protein PXMP2/4 family.</text>
</comment>
<organism evidence="8 9">
    <name type="scientific">[Candida] railenensis</name>
    <dbReference type="NCBI Taxonomy" id="45579"/>
    <lineage>
        <taxon>Eukaryota</taxon>
        <taxon>Fungi</taxon>
        <taxon>Dikarya</taxon>
        <taxon>Ascomycota</taxon>
        <taxon>Saccharomycotina</taxon>
        <taxon>Pichiomycetes</taxon>
        <taxon>Debaryomycetaceae</taxon>
        <taxon>Kurtzmaniella</taxon>
    </lineage>
</organism>
<dbReference type="InterPro" id="IPR007248">
    <property type="entry name" value="Mpv17_PMP22"/>
</dbReference>
<evidence type="ECO:0000256" key="4">
    <source>
        <dbReference type="ARBA" id="ARBA00022989"/>
    </source>
</evidence>
<comment type="caution">
    <text evidence="8">The sequence shown here is derived from an EMBL/GenBank/DDBJ whole genome shotgun (WGS) entry which is preliminary data.</text>
</comment>
<accession>A0A9P0W062</accession>
<evidence type="ECO:0000256" key="5">
    <source>
        <dbReference type="ARBA" id="ARBA00023136"/>
    </source>
</evidence>
<reference evidence="8" key="1">
    <citation type="submission" date="2022-03" db="EMBL/GenBank/DDBJ databases">
        <authorList>
            <person name="Legras J.-L."/>
            <person name="Devillers H."/>
            <person name="Grondin C."/>
        </authorList>
    </citation>
    <scope>NUCLEOTIDE SEQUENCE</scope>
    <source>
        <strain evidence="8">CLIB 1423</strain>
    </source>
</reference>
<dbReference type="EMBL" id="CAKXYY010000015">
    <property type="protein sequence ID" value="CAH2354300.1"/>
    <property type="molecule type" value="Genomic_DNA"/>
</dbReference>
<dbReference type="AlphaFoldDB" id="A0A9P0W062"/>
<gene>
    <name evidence="8" type="ORF">CLIB1423_15S03048</name>
</gene>
<sequence>MTTTGVLFGTGDALAQFMFPHKENPEQSDKTAPYNFQRTLRAAIYGSCFFAPCAVMWYGRKLPSLKNPFLSAQRRSRMSKKSEEFADVVFRVALDQLFVPGLVWIPMYNIVMSTLALHDHPLEVAKEKLRNNWWNVLKASWTVWPVFQLFSFTFIPVHLRVVSANVWSIGWNSFLSFVHNTPGHGKGTGKRIEELVDIEDDAQETTMVYN</sequence>
<evidence type="ECO:0000256" key="1">
    <source>
        <dbReference type="ARBA" id="ARBA00004141"/>
    </source>
</evidence>
<dbReference type="PANTHER" id="PTHR11266:SF17">
    <property type="entry name" value="PROTEIN MPV17"/>
    <property type="match status" value="1"/>
</dbReference>
<dbReference type="Proteomes" id="UP000837801">
    <property type="component" value="Unassembled WGS sequence"/>
</dbReference>
<keyword evidence="4" id="KW-1133">Transmembrane helix</keyword>
<name>A0A9P0W062_9ASCO</name>
<protein>
    <recommendedName>
        <fullName evidence="6">Protein SYM1</fullName>
    </recommendedName>
</protein>
<dbReference type="GO" id="GO:0016020">
    <property type="term" value="C:membrane"/>
    <property type="evidence" value="ECO:0007669"/>
    <property type="project" value="UniProtKB-SubCell"/>
</dbReference>
<comment type="subcellular location">
    <subcellularLocation>
        <location evidence="1">Membrane</location>
        <topology evidence="1">Multi-pass membrane protein</topology>
    </subcellularLocation>
</comment>
<evidence type="ECO:0000256" key="2">
    <source>
        <dbReference type="ARBA" id="ARBA00006824"/>
    </source>
</evidence>
<evidence type="ECO:0000256" key="3">
    <source>
        <dbReference type="ARBA" id="ARBA00022692"/>
    </source>
</evidence>
<keyword evidence="9" id="KW-1185">Reference proteome</keyword>
<dbReference type="PANTHER" id="PTHR11266">
    <property type="entry name" value="PEROXISOMAL MEMBRANE PROTEIN 2, PXMP2 MPV17"/>
    <property type="match status" value="1"/>
</dbReference>
<keyword evidence="5" id="KW-0472">Membrane</keyword>
<dbReference type="OrthoDB" id="430207at2759"/>
<dbReference type="Pfam" id="PF04117">
    <property type="entry name" value="Mpv17_PMP22"/>
    <property type="match status" value="1"/>
</dbReference>
<evidence type="ECO:0000313" key="9">
    <source>
        <dbReference type="Proteomes" id="UP000837801"/>
    </source>
</evidence>
<dbReference type="GO" id="GO:0005739">
    <property type="term" value="C:mitochondrion"/>
    <property type="evidence" value="ECO:0007669"/>
    <property type="project" value="TreeGrafter"/>
</dbReference>
<evidence type="ECO:0000256" key="7">
    <source>
        <dbReference type="RuleBase" id="RU363053"/>
    </source>
</evidence>
<proteinExistence type="inferred from homology"/>
<keyword evidence="3" id="KW-0812">Transmembrane</keyword>
<evidence type="ECO:0000313" key="8">
    <source>
        <dbReference type="EMBL" id="CAH2354300.1"/>
    </source>
</evidence>
<evidence type="ECO:0000256" key="6">
    <source>
        <dbReference type="ARBA" id="ARBA00039302"/>
    </source>
</evidence>